<dbReference type="AlphaFoldDB" id="A0A178VRP7"/>
<evidence type="ECO:0000256" key="4">
    <source>
        <dbReference type="ARBA" id="ARBA00022631"/>
    </source>
</evidence>
<evidence type="ECO:0000256" key="3">
    <source>
        <dbReference type="ARBA" id="ARBA00012598"/>
    </source>
</evidence>
<dbReference type="SUPFAM" id="SSF55620">
    <property type="entry name" value="Tetrahydrobiopterin biosynthesis enzymes-like"/>
    <property type="match status" value="1"/>
</dbReference>
<dbReference type="GO" id="GO:0019628">
    <property type="term" value="P:urate catabolic process"/>
    <property type="evidence" value="ECO:0007669"/>
    <property type="project" value="UniProtKB-UniPathway"/>
</dbReference>
<evidence type="ECO:0000313" key="8">
    <source>
        <dbReference type="Proteomes" id="UP000078284"/>
    </source>
</evidence>
<keyword evidence="4" id="KW-0659">Purine metabolism</keyword>
<name>A0A178VRP7_ARATH</name>
<dbReference type="EMBL" id="LUHQ01000002">
    <property type="protein sequence ID" value="OAP08448.1"/>
    <property type="molecule type" value="Genomic_DNA"/>
</dbReference>
<protein>
    <recommendedName>
        <fullName evidence="3">factor independent urate hydroxylase</fullName>
        <ecNumber evidence="3">1.7.3.3</ecNumber>
    </recommendedName>
    <alternativeName>
        <fullName evidence="6">Urate oxidase</fullName>
    </alternativeName>
</protein>
<proteinExistence type="inferred from homology"/>
<dbReference type="EC" id="1.7.3.3" evidence="3"/>
<evidence type="ECO:0000256" key="1">
    <source>
        <dbReference type="ARBA" id="ARBA00004831"/>
    </source>
</evidence>
<comment type="caution">
    <text evidence="7">The sequence shown here is derived from an EMBL/GenBank/DDBJ whole genome shotgun (WGS) entry which is preliminary data.</text>
</comment>
<organism evidence="7 8">
    <name type="scientific">Arabidopsis thaliana</name>
    <name type="common">Mouse-ear cress</name>
    <dbReference type="NCBI Taxonomy" id="3702"/>
    <lineage>
        <taxon>Eukaryota</taxon>
        <taxon>Viridiplantae</taxon>
        <taxon>Streptophyta</taxon>
        <taxon>Embryophyta</taxon>
        <taxon>Tracheophyta</taxon>
        <taxon>Spermatophyta</taxon>
        <taxon>Magnoliopsida</taxon>
        <taxon>eudicotyledons</taxon>
        <taxon>Gunneridae</taxon>
        <taxon>Pentapetalae</taxon>
        <taxon>rosids</taxon>
        <taxon>malvids</taxon>
        <taxon>Brassicales</taxon>
        <taxon>Brassicaceae</taxon>
        <taxon>Camelineae</taxon>
        <taxon>Arabidopsis</taxon>
    </lineage>
</organism>
<dbReference type="PANTHER" id="PTHR42874">
    <property type="entry name" value="URICASE"/>
    <property type="match status" value="1"/>
</dbReference>
<evidence type="ECO:0000256" key="5">
    <source>
        <dbReference type="ARBA" id="ARBA00023002"/>
    </source>
</evidence>
<evidence type="ECO:0000313" key="7">
    <source>
        <dbReference type="EMBL" id="OAP08448.1"/>
    </source>
</evidence>
<dbReference type="GO" id="GO:0004846">
    <property type="term" value="F:urate oxidase activity"/>
    <property type="evidence" value="ECO:0007669"/>
    <property type="project" value="UniProtKB-EC"/>
</dbReference>
<dbReference type="ExpressionAtlas" id="A0A178VRP7">
    <property type="expression patterns" value="baseline and differential"/>
</dbReference>
<dbReference type="InterPro" id="IPR002042">
    <property type="entry name" value="Uricase"/>
</dbReference>
<sequence>MTYSFESVASIPTKGLYFSEKFIDVKKVLMDTFFGPPETGVYSSSVQRTLFLMGSAVLKRFVDVSSIHLKLPNIHFQPSKTLQW</sequence>
<dbReference type="GO" id="GO:0006144">
    <property type="term" value="P:purine nucleobase metabolic process"/>
    <property type="evidence" value="ECO:0007669"/>
    <property type="project" value="UniProtKB-KW"/>
</dbReference>
<accession>A0A178VRP7</accession>
<gene>
    <name evidence="7" type="ordered locus">AXX17_At2g19490</name>
</gene>
<dbReference type="Proteomes" id="UP000078284">
    <property type="component" value="Chromosome 2"/>
</dbReference>
<reference evidence="8" key="1">
    <citation type="journal article" date="2016" name="Proc. Natl. Acad. Sci. U.S.A.">
        <title>Chromosome-level assembly of Arabidopsis thaliana Ler reveals the extent of translocation and inversion polymorphisms.</title>
        <authorList>
            <person name="Zapata L."/>
            <person name="Ding J."/>
            <person name="Willing E.M."/>
            <person name="Hartwig B."/>
            <person name="Bezdan D."/>
            <person name="Jiao W.B."/>
            <person name="Patel V."/>
            <person name="Velikkakam James G."/>
            <person name="Koornneef M."/>
            <person name="Ossowski S."/>
            <person name="Schneeberger K."/>
        </authorList>
    </citation>
    <scope>NUCLEOTIDE SEQUENCE [LARGE SCALE GENOMIC DNA]</scope>
    <source>
        <strain evidence="8">cv. Landsberg erecta</strain>
    </source>
</reference>
<dbReference type="Gene3D" id="3.10.270.10">
    <property type="entry name" value="Urate Oxidase"/>
    <property type="match status" value="1"/>
</dbReference>
<evidence type="ECO:0000256" key="2">
    <source>
        <dbReference type="ARBA" id="ARBA00009760"/>
    </source>
</evidence>
<dbReference type="Pfam" id="PF01014">
    <property type="entry name" value="Uricase"/>
    <property type="match status" value="1"/>
</dbReference>
<dbReference type="PANTHER" id="PTHR42874:SF1">
    <property type="entry name" value="URICASE"/>
    <property type="match status" value="1"/>
</dbReference>
<comment type="pathway">
    <text evidence="1">Purine metabolism; urate degradation; (S)-allantoin from urate: step 1/3.</text>
</comment>
<keyword evidence="5" id="KW-0560">Oxidoreductase</keyword>
<evidence type="ECO:0000256" key="6">
    <source>
        <dbReference type="ARBA" id="ARBA00031317"/>
    </source>
</evidence>
<dbReference type="UniPathway" id="UPA00394">
    <property type="reaction ID" value="UER00650"/>
</dbReference>
<comment type="similarity">
    <text evidence="2">Belongs to the uricase family.</text>
</comment>